<feature type="compositionally biased region" description="Polar residues" evidence="1">
    <location>
        <begin position="65"/>
        <end position="78"/>
    </location>
</feature>
<evidence type="ECO:0000256" key="1">
    <source>
        <dbReference type="SAM" id="MobiDB-lite"/>
    </source>
</evidence>
<organism evidence="2 3">
    <name type="scientific">Pontibacter rugosus</name>
    <dbReference type="NCBI Taxonomy" id="1745966"/>
    <lineage>
        <taxon>Bacteria</taxon>
        <taxon>Pseudomonadati</taxon>
        <taxon>Bacteroidota</taxon>
        <taxon>Cytophagia</taxon>
        <taxon>Cytophagales</taxon>
        <taxon>Hymenobacteraceae</taxon>
        <taxon>Pontibacter</taxon>
    </lineage>
</organism>
<evidence type="ECO:0000313" key="2">
    <source>
        <dbReference type="EMBL" id="MFD1188654.1"/>
    </source>
</evidence>
<evidence type="ECO:0008006" key="4">
    <source>
        <dbReference type="Google" id="ProtNLM"/>
    </source>
</evidence>
<feature type="region of interest" description="Disordered" evidence="1">
    <location>
        <begin position="1"/>
        <end position="105"/>
    </location>
</feature>
<sequence length="233" mass="27265">MNDDRRDNNRNFRRRENFQTDSDARWLHGHHQGQNSDRGNYTVDSHFNRGYGDNSFNAYGDDRSFNSNADQSQMSPQGRFQAGGAQYSGPDYTEGNNSNNPYGMTYMPNDEYNSSRHYDALADYSNDDYASPNRKSGSDYRYGLADERFGHDVRRGNNDGNWDRSSRGDYESYRRYEQGNRMYDDDYTTGFAGRNYSQGNVHYGEGAHYSEMDKWQNKPSSNYEGYMRDRDRR</sequence>
<name>A0ABW3SUP8_9BACT</name>
<protein>
    <recommendedName>
        <fullName evidence="4">SWFGD domain-containing protein</fullName>
    </recommendedName>
</protein>
<dbReference type="RefSeq" id="WP_377532639.1">
    <property type="nucleotide sequence ID" value="NZ_JBHTLD010000333.1"/>
</dbReference>
<feature type="compositionally biased region" description="Basic and acidic residues" evidence="1">
    <location>
        <begin position="1"/>
        <end position="26"/>
    </location>
</feature>
<evidence type="ECO:0000313" key="3">
    <source>
        <dbReference type="Proteomes" id="UP001597094"/>
    </source>
</evidence>
<reference evidence="3" key="1">
    <citation type="journal article" date="2019" name="Int. J. Syst. Evol. Microbiol.">
        <title>The Global Catalogue of Microorganisms (GCM) 10K type strain sequencing project: providing services to taxonomists for standard genome sequencing and annotation.</title>
        <authorList>
            <consortium name="The Broad Institute Genomics Platform"/>
            <consortium name="The Broad Institute Genome Sequencing Center for Infectious Disease"/>
            <person name="Wu L."/>
            <person name="Ma J."/>
        </authorList>
    </citation>
    <scope>NUCLEOTIDE SEQUENCE [LARGE SCALE GENOMIC DNA]</scope>
    <source>
        <strain evidence="3">JCM 31319</strain>
    </source>
</reference>
<proteinExistence type="predicted"/>
<dbReference type="EMBL" id="JBHTLD010000333">
    <property type="protein sequence ID" value="MFD1188654.1"/>
    <property type="molecule type" value="Genomic_DNA"/>
</dbReference>
<dbReference type="Proteomes" id="UP001597094">
    <property type="component" value="Unassembled WGS sequence"/>
</dbReference>
<keyword evidence="3" id="KW-1185">Reference proteome</keyword>
<comment type="caution">
    <text evidence="2">The sequence shown here is derived from an EMBL/GenBank/DDBJ whole genome shotgun (WGS) entry which is preliminary data.</text>
</comment>
<feature type="region of interest" description="Disordered" evidence="1">
    <location>
        <begin position="209"/>
        <end position="233"/>
    </location>
</feature>
<accession>A0ABW3SUP8</accession>
<gene>
    <name evidence="2" type="ORF">ACFQ2O_20775</name>
</gene>
<feature type="compositionally biased region" description="Polar residues" evidence="1">
    <location>
        <begin position="32"/>
        <end position="45"/>
    </location>
</feature>